<keyword evidence="2" id="KW-1185">Reference proteome</keyword>
<sequence length="96" mass="10744">MVLMLYSGQQVMVTGLRGNMYLSLYQAPLARSNGNYIAIFSSKIPCQARQEQEVRKPWCFQGSSFCNFSLNGDKLVSGSSDTFSFTTLDTLSIQRI</sequence>
<gene>
    <name evidence="1" type="ORF">F0562_008871</name>
</gene>
<evidence type="ECO:0000313" key="1">
    <source>
        <dbReference type="EMBL" id="KAA8526900.1"/>
    </source>
</evidence>
<evidence type="ECO:0000313" key="2">
    <source>
        <dbReference type="Proteomes" id="UP000325577"/>
    </source>
</evidence>
<dbReference type="AlphaFoldDB" id="A0A5J5A8R9"/>
<dbReference type="EMBL" id="CM018046">
    <property type="protein sequence ID" value="KAA8526900.1"/>
    <property type="molecule type" value="Genomic_DNA"/>
</dbReference>
<name>A0A5J5A8R9_9ASTE</name>
<accession>A0A5J5A8R9</accession>
<proteinExistence type="predicted"/>
<dbReference type="Proteomes" id="UP000325577">
    <property type="component" value="Linkage Group LG3"/>
</dbReference>
<organism evidence="1 2">
    <name type="scientific">Nyssa sinensis</name>
    <dbReference type="NCBI Taxonomy" id="561372"/>
    <lineage>
        <taxon>Eukaryota</taxon>
        <taxon>Viridiplantae</taxon>
        <taxon>Streptophyta</taxon>
        <taxon>Embryophyta</taxon>
        <taxon>Tracheophyta</taxon>
        <taxon>Spermatophyta</taxon>
        <taxon>Magnoliopsida</taxon>
        <taxon>eudicotyledons</taxon>
        <taxon>Gunneridae</taxon>
        <taxon>Pentapetalae</taxon>
        <taxon>asterids</taxon>
        <taxon>Cornales</taxon>
        <taxon>Nyssaceae</taxon>
        <taxon>Nyssa</taxon>
    </lineage>
</organism>
<reference evidence="1 2" key="1">
    <citation type="submission" date="2019-09" db="EMBL/GenBank/DDBJ databases">
        <title>A chromosome-level genome assembly of the Chinese tupelo Nyssa sinensis.</title>
        <authorList>
            <person name="Yang X."/>
            <person name="Kang M."/>
            <person name="Yang Y."/>
            <person name="Xiong H."/>
            <person name="Wang M."/>
            <person name="Zhang Z."/>
            <person name="Wang Z."/>
            <person name="Wu H."/>
            <person name="Ma T."/>
            <person name="Liu J."/>
            <person name="Xi Z."/>
        </authorList>
    </citation>
    <scope>NUCLEOTIDE SEQUENCE [LARGE SCALE GENOMIC DNA]</scope>
    <source>
        <strain evidence="1">J267</strain>
        <tissue evidence="1">Leaf</tissue>
    </source>
</reference>
<protein>
    <submittedName>
        <fullName evidence="1">Uncharacterized protein</fullName>
    </submittedName>
</protein>